<dbReference type="InterPro" id="IPR036390">
    <property type="entry name" value="WH_DNA-bd_sf"/>
</dbReference>
<feature type="compositionally biased region" description="Polar residues" evidence="5">
    <location>
        <begin position="576"/>
        <end position="592"/>
    </location>
</feature>
<dbReference type="InterPro" id="IPR029063">
    <property type="entry name" value="SAM-dependent_MTases_sf"/>
</dbReference>
<evidence type="ECO:0000256" key="4">
    <source>
        <dbReference type="PROSITE-ProRule" id="PRU00176"/>
    </source>
</evidence>
<feature type="region of interest" description="Disordered" evidence="5">
    <location>
        <begin position="506"/>
        <end position="600"/>
    </location>
</feature>
<dbReference type="GO" id="GO:0032259">
    <property type="term" value="P:methylation"/>
    <property type="evidence" value="ECO:0007669"/>
    <property type="project" value="UniProtKB-KW"/>
</dbReference>
<dbReference type="AlphaFoldDB" id="A0A2U1L5C4"/>
<accession>A0A2U1L5C4</accession>
<dbReference type="PROSITE" id="PS50102">
    <property type="entry name" value="RRM"/>
    <property type="match status" value="1"/>
</dbReference>
<evidence type="ECO:0000313" key="7">
    <source>
        <dbReference type="EMBL" id="PWA44201.1"/>
    </source>
</evidence>
<dbReference type="SMART" id="SM00360">
    <property type="entry name" value="RRM"/>
    <property type="match status" value="1"/>
</dbReference>
<dbReference type="EMBL" id="PKPP01011407">
    <property type="protein sequence ID" value="PWA44201.1"/>
    <property type="molecule type" value="Genomic_DNA"/>
</dbReference>
<feature type="compositionally biased region" description="Basic and acidic residues" evidence="5">
    <location>
        <begin position="551"/>
        <end position="563"/>
    </location>
</feature>
<evidence type="ECO:0000256" key="2">
    <source>
        <dbReference type="ARBA" id="ARBA00022679"/>
    </source>
</evidence>
<dbReference type="Pfam" id="PF00076">
    <property type="entry name" value="RRM_1"/>
    <property type="match status" value="1"/>
</dbReference>
<protein>
    <recommendedName>
        <fullName evidence="6">RRM domain-containing protein</fullName>
    </recommendedName>
</protein>
<evidence type="ECO:0000256" key="5">
    <source>
        <dbReference type="SAM" id="MobiDB-lite"/>
    </source>
</evidence>
<evidence type="ECO:0000259" key="6">
    <source>
        <dbReference type="PROSITE" id="PS50102"/>
    </source>
</evidence>
<keyword evidence="4" id="KW-0694">RNA-binding</keyword>
<name>A0A2U1L5C4_ARTAN</name>
<dbReference type="Proteomes" id="UP000245207">
    <property type="component" value="Unassembled WGS sequence"/>
</dbReference>
<dbReference type="SUPFAM" id="SSF54928">
    <property type="entry name" value="RNA-binding domain, RBD"/>
    <property type="match status" value="1"/>
</dbReference>
<dbReference type="GO" id="GO:0003723">
    <property type="term" value="F:RNA binding"/>
    <property type="evidence" value="ECO:0007669"/>
    <property type="project" value="UniProtKB-UniRule"/>
</dbReference>
<sequence>MEKREDNNARLAIMELANMISVPMSLNAVVRLNVADAIWQKGSNTPLLATEILSSILPSGTGDPENLQRILRVTHVGGDMFNSIPKGDAIFMKWVLTTWTDEEVKRIMISCFKAIPVGGKLIACEPVLPNHTDDSHRTRALLEGDIFVMTIYRAKGEAVSIFDNGLRRTIEDIVVCGGPFYRDFQWRLALLPTRFGGTKEEDVARISTSIYVTNFPESFSAKDLFHSCQQYGHVVDAFIPNKWSKIGKRFGFVRFINVFNVERLVNNLCTIWNDRLKLHAKIARFHRNPVNTKKNSPNNDDKFVSSKSDNVKKYGGNKWSGSQSFRIDIPAASSFASVLKRTVKPVPDSVMPAMVLDDSCVVQRDLNNFVMGEVKQFASIVNLRVLLSNEGFHNVKLTYLGGLWVMFELHSAKTKDKFLKHVGVASWFSRLCNAQRDFVSKERIVWVDIEGVPLHAWSRSTFCKIGSKWGEIIVQGKVFVIRAKELFVWSPVFTDVTDVVYCSDDESEKGDAGNIGSKEGNCQDKNLDEESDDEVVSDTVFGEPEENLETDQEKSVNGKEHSSDPFNLNELLWKGNTKTNHSDSNSSFTNPPGFTPVKEHQGEDFHAKKNMDQNSSPNSNGMVRFKKKLQMLKKEIRSWVAAYKLRQSDSNGMVQFKKKLQMMKKEIRSWVAAYKLRQSGQLNDILANIAKILDQGGVSDEILFSRMELMKQMHDIKYNVVRDQMQKAKIQWAIEGDENSKFFNGIVNRRRAQLSVKGIMVDGEWVDEPNRVKEEFLSHFASRFQDPVGSYSDWLEWFNSIRLGSKIKGVLEGVFYVSWWSLWNFRNQLLFATQKPRKDVLFDDIVSCSFNWSLYRSKTKFRWDSWLQHPYLIAL</sequence>
<feature type="compositionally biased region" description="Polar residues" evidence="5">
    <location>
        <begin position="289"/>
        <end position="298"/>
    </location>
</feature>
<feature type="region of interest" description="Disordered" evidence="5">
    <location>
        <begin position="289"/>
        <end position="308"/>
    </location>
</feature>
<dbReference type="SUPFAM" id="SSF53335">
    <property type="entry name" value="S-adenosyl-L-methionine-dependent methyltransferases"/>
    <property type="match status" value="1"/>
</dbReference>
<evidence type="ECO:0000256" key="3">
    <source>
        <dbReference type="ARBA" id="ARBA00022691"/>
    </source>
</evidence>
<comment type="caution">
    <text evidence="7">The sequence shown here is derived from an EMBL/GenBank/DDBJ whole genome shotgun (WGS) entry which is preliminary data.</text>
</comment>
<dbReference type="InterPro" id="IPR035979">
    <property type="entry name" value="RBD_domain_sf"/>
</dbReference>
<dbReference type="PANTHER" id="PTHR11746">
    <property type="entry name" value="O-METHYLTRANSFERASE"/>
    <property type="match status" value="1"/>
</dbReference>
<evidence type="ECO:0000256" key="1">
    <source>
        <dbReference type="ARBA" id="ARBA00022603"/>
    </source>
</evidence>
<keyword evidence="2" id="KW-0808">Transferase</keyword>
<dbReference type="Gene3D" id="3.40.50.150">
    <property type="entry name" value="Vaccinia Virus protein VP39"/>
    <property type="match status" value="1"/>
</dbReference>
<dbReference type="InterPro" id="IPR012677">
    <property type="entry name" value="Nucleotide-bd_a/b_plait_sf"/>
</dbReference>
<keyword evidence="3" id="KW-0949">S-adenosyl-L-methionine</keyword>
<organism evidence="7 8">
    <name type="scientific">Artemisia annua</name>
    <name type="common">Sweet wormwood</name>
    <dbReference type="NCBI Taxonomy" id="35608"/>
    <lineage>
        <taxon>Eukaryota</taxon>
        <taxon>Viridiplantae</taxon>
        <taxon>Streptophyta</taxon>
        <taxon>Embryophyta</taxon>
        <taxon>Tracheophyta</taxon>
        <taxon>Spermatophyta</taxon>
        <taxon>Magnoliopsida</taxon>
        <taxon>eudicotyledons</taxon>
        <taxon>Gunneridae</taxon>
        <taxon>Pentapetalae</taxon>
        <taxon>asterids</taxon>
        <taxon>campanulids</taxon>
        <taxon>Asterales</taxon>
        <taxon>Asteraceae</taxon>
        <taxon>Asteroideae</taxon>
        <taxon>Anthemideae</taxon>
        <taxon>Artemisiinae</taxon>
        <taxon>Artemisia</taxon>
    </lineage>
</organism>
<dbReference type="InterPro" id="IPR001077">
    <property type="entry name" value="COMT_C"/>
</dbReference>
<dbReference type="GO" id="GO:0008171">
    <property type="term" value="F:O-methyltransferase activity"/>
    <property type="evidence" value="ECO:0007669"/>
    <property type="project" value="InterPro"/>
</dbReference>
<evidence type="ECO:0000313" key="8">
    <source>
        <dbReference type="Proteomes" id="UP000245207"/>
    </source>
</evidence>
<dbReference type="Gene3D" id="3.30.70.330">
    <property type="match status" value="1"/>
</dbReference>
<dbReference type="STRING" id="35608.A0A2U1L5C4"/>
<dbReference type="InterPro" id="IPR000504">
    <property type="entry name" value="RRM_dom"/>
</dbReference>
<dbReference type="CDD" id="cd00590">
    <property type="entry name" value="RRM_SF"/>
    <property type="match status" value="1"/>
</dbReference>
<dbReference type="PROSITE" id="PS51683">
    <property type="entry name" value="SAM_OMT_II"/>
    <property type="match status" value="1"/>
</dbReference>
<reference evidence="7 8" key="1">
    <citation type="journal article" date="2018" name="Mol. Plant">
        <title>The genome of Artemisia annua provides insight into the evolution of Asteraceae family and artemisinin biosynthesis.</title>
        <authorList>
            <person name="Shen Q."/>
            <person name="Zhang L."/>
            <person name="Liao Z."/>
            <person name="Wang S."/>
            <person name="Yan T."/>
            <person name="Shi P."/>
            <person name="Liu M."/>
            <person name="Fu X."/>
            <person name="Pan Q."/>
            <person name="Wang Y."/>
            <person name="Lv Z."/>
            <person name="Lu X."/>
            <person name="Zhang F."/>
            <person name="Jiang W."/>
            <person name="Ma Y."/>
            <person name="Chen M."/>
            <person name="Hao X."/>
            <person name="Li L."/>
            <person name="Tang Y."/>
            <person name="Lv G."/>
            <person name="Zhou Y."/>
            <person name="Sun X."/>
            <person name="Brodelius P.E."/>
            <person name="Rose J.K.C."/>
            <person name="Tang K."/>
        </authorList>
    </citation>
    <scope>NUCLEOTIDE SEQUENCE [LARGE SCALE GENOMIC DNA]</scope>
    <source>
        <strain evidence="8">cv. Huhao1</strain>
        <tissue evidence="7">Leaf</tissue>
    </source>
</reference>
<keyword evidence="1" id="KW-0489">Methyltransferase</keyword>
<keyword evidence="8" id="KW-1185">Reference proteome</keyword>
<feature type="domain" description="RRM" evidence="6">
    <location>
        <begin position="208"/>
        <end position="285"/>
    </location>
</feature>
<dbReference type="InterPro" id="IPR016461">
    <property type="entry name" value="COMT-like"/>
</dbReference>
<dbReference type="GO" id="GO:0046983">
    <property type="term" value="F:protein dimerization activity"/>
    <property type="evidence" value="ECO:0007669"/>
    <property type="project" value="InterPro"/>
</dbReference>
<dbReference type="OrthoDB" id="1606438at2759"/>
<feature type="compositionally biased region" description="Basic and acidic residues" evidence="5">
    <location>
        <begin position="299"/>
        <end position="308"/>
    </location>
</feature>
<gene>
    <name evidence="7" type="ORF">CTI12_AA529430</name>
</gene>
<dbReference type="SUPFAM" id="SSF46785">
    <property type="entry name" value="Winged helix' DNA-binding domain"/>
    <property type="match status" value="1"/>
</dbReference>
<dbReference type="Pfam" id="PF00891">
    <property type="entry name" value="Methyltransf_2"/>
    <property type="match status" value="1"/>
</dbReference>
<proteinExistence type="predicted"/>